<accession>A0A2T6BSM0</accession>
<organism evidence="1 2">
    <name type="scientific">Kordia periserrulae</name>
    <dbReference type="NCBI Taxonomy" id="701523"/>
    <lineage>
        <taxon>Bacteria</taxon>
        <taxon>Pseudomonadati</taxon>
        <taxon>Bacteroidota</taxon>
        <taxon>Flavobacteriia</taxon>
        <taxon>Flavobacteriales</taxon>
        <taxon>Flavobacteriaceae</taxon>
        <taxon>Kordia</taxon>
    </lineage>
</organism>
<gene>
    <name evidence="1" type="ORF">C8N46_11116</name>
</gene>
<evidence type="ECO:0000313" key="2">
    <source>
        <dbReference type="Proteomes" id="UP000244090"/>
    </source>
</evidence>
<evidence type="ECO:0000313" key="1">
    <source>
        <dbReference type="EMBL" id="PTX58947.1"/>
    </source>
</evidence>
<dbReference type="Proteomes" id="UP000244090">
    <property type="component" value="Unassembled WGS sequence"/>
</dbReference>
<dbReference type="EMBL" id="QBKT01000011">
    <property type="protein sequence ID" value="PTX58947.1"/>
    <property type="molecule type" value="Genomic_DNA"/>
</dbReference>
<reference evidence="1 2" key="1">
    <citation type="submission" date="2018-04" db="EMBL/GenBank/DDBJ databases">
        <title>Genomic Encyclopedia of Archaeal and Bacterial Type Strains, Phase II (KMG-II): from individual species to whole genera.</title>
        <authorList>
            <person name="Goeker M."/>
        </authorList>
    </citation>
    <scope>NUCLEOTIDE SEQUENCE [LARGE SCALE GENOMIC DNA]</scope>
    <source>
        <strain evidence="1 2">DSM 25731</strain>
    </source>
</reference>
<name>A0A2T6BSM0_9FLAO</name>
<proteinExistence type="predicted"/>
<dbReference type="AlphaFoldDB" id="A0A2T6BSM0"/>
<comment type="caution">
    <text evidence="1">The sequence shown here is derived from an EMBL/GenBank/DDBJ whole genome shotgun (WGS) entry which is preliminary data.</text>
</comment>
<keyword evidence="2" id="KW-1185">Reference proteome</keyword>
<sequence length="65" mass="6890">MKKKNLKNLSLSKSTVSSLEIKGGNIPSPPSFTCFTWCGGPQCVTAVPTVTCVVHCGTVTYNTVK</sequence>
<protein>
    <submittedName>
        <fullName evidence="1">Uncharacterized protein</fullName>
    </submittedName>
</protein>
<dbReference type="RefSeq" id="WP_146169874.1">
    <property type="nucleotide sequence ID" value="NZ_QBKT01000011.1"/>
</dbReference>